<dbReference type="GO" id="GO:0016020">
    <property type="term" value="C:membrane"/>
    <property type="evidence" value="ECO:0007669"/>
    <property type="project" value="UniProtKB-SubCell"/>
</dbReference>
<evidence type="ECO:0000313" key="8">
    <source>
        <dbReference type="RefSeq" id="XP_019702634.1"/>
    </source>
</evidence>
<evidence type="ECO:0000256" key="1">
    <source>
        <dbReference type="ARBA" id="ARBA00004141"/>
    </source>
</evidence>
<dbReference type="InterPro" id="IPR036259">
    <property type="entry name" value="MFS_trans_sf"/>
</dbReference>
<accession>A0A6J0PCF3</accession>
<dbReference type="PANTHER" id="PTHR11654">
    <property type="entry name" value="OLIGOPEPTIDE TRANSPORTER-RELATED"/>
    <property type="match status" value="1"/>
</dbReference>
<feature type="transmembrane region" description="Helical" evidence="6">
    <location>
        <begin position="67"/>
        <end position="85"/>
    </location>
</feature>
<dbReference type="Proteomes" id="UP000504607">
    <property type="component" value="Unplaced"/>
</dbReference>
<feature type="transmembrane region" description="Helical" evidence="6">
    <location>
        <begin position="451"/>
        <end position="468"/>
    </location>
</feature>
<sequence>MNVDYGEYMDWRGRSVQPNKHGGKRAATIVCLLEILENMVFISNASNLVTYFHSYMHYSVAESSNMVTNYMGTCFIITLLGGFISDSFLPRFWSIVIFGIAELFGLLILTIQAREESLRPSAGHRPSSMQAAILYMGIYLMALGVGGVKANLPAHGADQIDQAKEHLISSFFNWFFFCLCTGGMLAVTFLVWVQQNEGWEWGLAVCTITLFVFIFIFVTCCRYCKIKVPSGSPLSRIFKVLLYSARNCHASMQTPNMEGPRGNSHNKFRFLEKATYGGHVTSLQVEEAKSFLSLLTIFACTIMMNCCLAQLQTFSVEQGQTMNTVLSNDFKIPPASLTAIPLIIMLISVPLYDRITALNMRKLRIAPLKRIGVGLALASVSMAVAALVEVKRRQAAMDDTKLSVFWLGWQYLLLGVSDMFTLAGMLEFFYSEAPETMKSMSTSLSWCSTSMGYFLSSVLVTIVNSASRRFGSGAWLGGNDLNKDRLELFYALLAVLNFINFLNYIFWAKWY</sequence>
<keyword evidence="5 6" id="KW-0472">Membrane</keyword>
<reference evidence="8" key="1">
    <citation type="submission" date="2025-08" db="UniProtKB">
        <authorList>
            <consortium name="RefSeq"/>
        </authorList>
    </citation>
    <scope>IDENTIFICATION</scope>
</reference>
<feature type="transmembrane region" description="Helical" evidence="6">
    <location>
        <begin position="132"/>
        <end position="150"/>
    </location>
</feature>
<dbReference type="InParanoid" id="A0A6J0PCF3"/>
<organism evidence="7 8">
    <name type="scientific">Elaeis guineensis var. tenera</name>
    <name type="common">Oil palm</name>
    <dbReference type="NCBI Taxonomy" id="51953"/>
    <lineage>
        <taxon>Eukaryota</taxon>
        <taxon>Viridiplantae</taxon>
        <taxon>Streptophyta</taxon>
        <taxon>Embryophyta</taxon>
        <taxon>Tracheophyta</taxon>
        <taxon>Spermatophyta</taxon>
        <taxon>Magnoliopsida</taxon>
        <taxon>Liliopsida</taxon>
        <taxon>Arecaceae</taxon>
        <taxon>Arecoideae</taxon>
        <taxon>Cocoseae</taxon>
        <taxon>Elaeidinae</taxon>
        <taxon>Elaeis</taxon>
    </lineage>
</organism>
<evidence type="ECO:0000256" key="4">
    <source>
        <dbReference type="ARBA" id="ARBA00022989"/>
    </source>
</evidence>
<evidence type="ECO:0000256" key="5">
    <source>
        <dbReference type="ARBA" id="ARBA00023136"/>
    </source>
</evidence>
<feature type="transmembrane region" description="Helical" evidence="6">
    <location>
        <begin position="199"/>
        <end position="220"/>
    </location>
</feature>
<evidence type="ECO:0000256" key="3">
    <source>
        <dbReference type="ARBA" id="ARBA00022692"/>
    </source>
</evidence>
<comment type="similarity">
    <text evidence="2">Belongs to the major facilitator superfamily. Proton-dependent oligopeptide transporter (POT/PTR) (TC 2.A.17) family.</text>
</comment>
<dbReference type="GO" id="GO:0022857">
    <property type="term" value="F:transmembrane transporter activity"/>
    <property type="evidence" value="ECO:0007669"/>
    <property type="project" value="InterPro"/>
</dbReference>
<dbReference type="InterPro" id="IPR000109">
    <property type="entry name" value="POT_fam"/>
</dbReference>
<evidence type="ECO:0000313" key="7">
    <source>
        <dbReference type="Proteomes" id="UP000504607"/>
    </source>
</evidence>
<feature type="transmembrane region" description="Helical" evidence="6">
    <location>
        <begin position="408"/>
        <end position="430"/>
    </location>
</feature>
<dbReference type="Pfam" id="PF00854">
    <property type="entry name" value="PTR2"/>
    <property type="match status" value="1"/>
</dbReference>
<protein>
    <submittedName>
        <fullName evidence="8">Protein NRT1/ PTR FAMILY 4.2-like isoform X1</fullName>
    </submittedName>
</protein>
<dbReference type="OrthoDB" id="8904098at2759"/>
<proteinExistence type="inferred from homology"/>
<comment type="subcellular location">
    <subcellularLocation>
        <location evidence="1">Membrane</location>
        <topology evidence="1">Multi-pass membrane protein</topology>
    </subcellularLocation>
</comment>
<evidence type="ECO:0000256" key="6">
    <source>
        <dbReference type="SAM" id="Phobius"/>
    </source>
</evidence>
<feature type="transmembrane region" description="Helical" evidence="6">
    <location>
        <begin position="92"/>
        <end position="112"/>
    </location>
</feature>
<keyword evidence="4 6" id="KW-1133">Transmembrane helix</keyword>
<dbReference type="SUPFAM" id="SSF103473">
    <property type="entry name" value="MFS general substrate transporter"/>
    <property type="match status" value="1"/>
</dbReference>
<feature type="transmembrane region" description="Helical" evidence="6">
    <location>
        <begin position="488"/>
        <end position="507"/>
    </location>
</feature>
<keyword evidence="3 6" id="KW-0812">Transmembrane</keyword>
<gene>
    <name evidence="8" type="primary">LOC105034714</name>
</gene>
<feature type="transmembrane region" description="Helical" evidence="6">
    <location>
        <begin position="291"/>
        <end position="312"/>
    </location>
</feature>
<name>A0A6J0PCF3_ELAGV</name>
<evidence type="ECO:0000256" key="2">
    <source>
        <dbReference type="ARBA" id="ARBA00005982"/>
    </source>
</evidence>
<feature type="transmembrane region" description="Helical" evidence="6">
    <location>
        <begin position="371"/>
        <end position="388"/>
    </location>
</feature>
<keyword evidence="7" id="KW-1185">Reference proteome</keyword>
<dbReference type="RefSeq" id="XP_019702634.1">
    <property type="nucleotide sequence ID" value="XM_019847075.1"/>
</dbReference>
<feature type="transmembrane region" description="Helical" evidence="6">
    <location>
        <begin position="171"/>
        <end position="193"/>
    </location>
</feature>
<dbReference type="Gene3D" id="1.20.1250.20">
    <property type="entry name" value="MFS general substrate transporter like domains"/>
    <property type="match status" value="1"/>
</dbReference>
<feature type="transmembrane region" description="Helical" evidence="6">
    <location>
        <begin position="332"/>
        <end position="351"/>
    </location>
</feature>
<dbReference type="AlphaFoldDB" id="A0A6J0PCF3"/>